<dbReference type="Pfam" id="PF01261">
    <property type="entry name" value="AP_endonuc_2"/>
    <property type="match status" value="1"/>
</dbReference>
<evidence type="ECO:0000313" key="3">
    <source>
        <dbReference type="EMBL" id="WDE98751.1"/>
    </source>
</evidence>
<evidence type="ECO:0000313" key="4">
    <source>
        <dbReference type="Proteomes" id="UP001214250"/>
    </source>
</evidence>
<keyword evidence="1" id="KW-0413">Isomerase</keyword>
<dbReference type="SUPFAM" id="SSF51658">
    <property type="entry name" value="Xylose isomerase-like"/>
    <property type="match status" value="1"/>
</dbReference>
<gene>
    <name evidence="3" type="ORF">PQO03_12985</name>
</gene>
<dbReference type="InterPro" id="IPR036237">
    <property type="entry name" value="Xyl_isomerase-like_sf"/>
</dbReference>
<evidence type="ECO:0000259" key="2">
    <source>
        <dbReference type="Pfam" id="PF01261"/>
    </source>
</evidence>
<keyword evidence="4" id="KW-1185">Reference proteome</keyword>
<evidence type="ECO:0000256" key="1">
    <source>
        <dbReference type="ARBA" id="ARBA00023235"/>
    </source>
</evidence>
<dbReference type="InterPro" id="IPR013022">
    <property type="entry name" value="Xyl_isomerase-like_TIM-brl"/>
</dbReference>
<name>A0ABY7VWX5_9BACT</name>
<accession>A0ABY7VWX5</accession>
<dbReference type="EMBL" id="CP117812">
    <property type="protein sequence ID" value="WDE98751.1"/>
    <property type="molecule type" value="Genomic_DNA"/>
</dbReference>
<organism evidence="3 4">
    <name type="scientific">Lentisphaera profundi</name>
    <dbReference type="NCBI Taxonomy" id="1658616"/>
    <lineage>
        <taxon>Bacteria</taxon>
        <taxon>Pseudomonadati</taxon>
        <taxon>Lentisphaerota</taxon>
        <taxon>Lentisphaeria</taxon>
        <taxon>Lentisphaerales</taxon>
        <taxon>Lentisphaeraceae</taxon>
        <taxon>Lentisphaera</taxon>
    </lineage>
</organism>
<dbReference type="Gene3D" id="3.20.20.150">
    <property type="entry name" value="Divalent-metal-dependent TIM barrel enzymes"/>
    <property type="match status" value="1"/>
</dbReference>
<protein>
    <submittedName>
        <fullName evidence="3">TIM barrel protein</fullName>
    </submittedName>
</protein>
<reference evidence="3 4" key="1">
    <citation type="submission" date="2023-02" db="EMBL/GenBank/DDBJ databases">
        <title>Genome sequence of Lentisphaera profundi SAORIC-696.</title>
        <authorList>
            <person name="Kim e."/>
            <person name="Cho J.-C."/>
            <person name="Choi A."/>
            <person name="Kang I."/>
        </authorList>
    </citation>
    <scope>NUCLEOTIDE SEQUENCE [LARGE SCALE GENOMIC DNA]</scope>
    <source>
        <strain evidence="3 4">SAORIC-696</strain>
    </source>
</reference>
<dbReference type="PANTHER" id="PTHR43489">
    <property type="entry name" value="ISOMERASE"/>
    <property type="match status" value="1"/>
</dbReference>
<dbReference type="PANTHER" id="PTHR43489:SF3">
    <property type="entry name" value="XYLOSE ISOMERASE DOMAIN PROTEIN TIM BARREL"/>
    <property type="match status" value="1"/>
</dbReference>
<dbReference type="InterPro" id="IPR050417">
    <property type="entry name" value="Sugar_Epim/Isomerase"/>
</dbReference>
<feature type="domain" description="Xylose isomerase-like TIM barrel" evidence="2">
    <location>
        <begin position="74"/>
        <end position="286"/>
    </location>
</feature>
<dbReference type="Proteomes" id="UP001214250">
    <property type="component" value="Chromosome 2"/>
</dbReference>
<proteinExistence type="predicted"/>
<dbReference type="RefSeq" id="WP_274153620.1">
    <property type="nucleotide sequence ID" value="NZ_CP117812.1"/>
</dbReference>
<sequence>MHRRNLLKASGLGLALAANSCTSTSKPQTKSKKQFPFKKSFCYWPYKDMWSIDQMISIAKKMDCDGIELVPPKYWGKLKDAGLECSLSTSHSFTTGMNDPTFHLANISKIKERIDLCKQYNFPSVITFVGFSDNTDQGGAKISASEGIKNCIQAYEQVLPYAEKQGITLQMEILNSRVSTSMKGHPGFAGDTVEYCGEIIRHFNSDHFKLLFDIYHVQVMQGDLITRINDNMDIIGHVHTAGCPGRNELDNSQEINYPAVIQALNNNAYKGYLTHEFLPTKNAELGLSEAFETCSIEV</sequence>